<dbReference type="AlphaFoldDB" id="A0A1I0FQC7"/>
<gene>
    <name evidence="1" type="ORF">SAMN02583745_02825</name>
</gene>
<evidence type="ECO:0000313" key="2">
    <source>
        <dbReference type="Proteomes" id="UP000242642"/>
    </source>
</evidence>
<evidence type="ECO:0000313" key="1">
    <source>
        <dbReference type="EMBL" id="SET59537.1"/>
    </source>
</evidence>
<keyword evidence="2" id="KW-1185">Reference proteome</keyword>
<sequence length="67" mass="7264">MGLNSGSLNEGFNIRQIEGITDMRPRSPLEGNDYFLGPRQHLPGGAPEMVINSISTSTPILLKVNVI</sequence>
<dbReference type="Proteomes" id="UP000242642">
    <property type="component" value="Unassembled WGS sequence"/>
</dbReference>
<name>A0A1I0FQC7_9GAMM</name>
<protein>
    <submittedName>
        <fullName evidence="1">Uncharacterized protein</fullName>
    </submittedName>
</protein>
<dbReference type="STRING" id="1123402.SAMN02583745_02825"/>
<dbReference type="EMBL" id="FOHV01000044">
    <property type="protein sequence ID" value="SET59537.1"/>
    <property type="molecule type" value="Genomic_DNA"/>
</dbReference>
<reference evidence="2" key="1">
    <citation type="submission" date="2016-10" db="EMBL/GenBank/DDBJ databases">
        <authorList>
            <person name="Varghese N."/>
            <person name="Submissions S."/>
        </authorList>
    </citation>
    <scope>NUCLEOTIDE SEQUENCE [LARGE SCALE GENOMIC DNA]</scope>
    <source>
        <strain evidence="2">DSM 18579</strain>
    </source>
</reference>
<organism evidence="1 2">
    <name type="scientific">Thorsellia anophelis DSM 18579</name>
    <dbReference type="NCBI Taxonomy" id="1123402"/>
    <lineage>
        <taxon>Bacteria</taxon>
        <taxon>Pseudomonadati</taxon>
        <taxon>Pseudomonadota</taxon>
        <taxon>Gammaproteobacteria</taxon>
        <taxon>Enterobacterales</taxon>
        <taxon>Thorselliaceae</taxon>
        <taxon>Thorsellia</taxon>
    </lineage>
</organism>
<proteinExistence type="predicted"/>
<accession>A0A1I0FQC7</accession>